<feature type="region of interest" description="Disordered" evidence="1">
    <location>
        <begin position="1"/>
        <end position="24"/>
    </location>
</feature>
<protein>
    <submittedName>
        <fullName evidence="2">Uncharacterized protein</fullName>
    </submittedName>
</protein>
<dbReference type="AlphaFoldDB" id="A0A5B7GXK9"/>
<proteinExistence type="predicted"/>
<comment type="caution">
    <text evidence="2">The sequence shown here is derived from an EMBL/GenBank/DDBJ whole genome shotgun (WGS) entry which is preliminary data.</text>
</comment>
<sequence>MRPCPTRHRIPELPHAALRPPPSHSTVHPFLPRPYLYPAGDSRYLAPPQCEVIIFRNECKTSPSLEA</sequence>
<gene>
    <name evidence="2" type="ORF">E2C01_057651</name>
</gene>
<dbReference type="EMBL" id="VSRR010020959">
    <property type="protein sequence ID" value="MPC63552.1"/>
    <property type="molecule type" value="Genomic_DNA"/>
</dbReference>
<evidence type="ECO:0000256" key="1">
    <source>
        <dbReference type="SAM" id="MobiDB-lite"/>
    </source>
</evidence>
<accession>A0A5B7GXK9</accession>
<keyword evidence="3" id="KW-1185">Reference proteome</keyword>
<name>A0A5B7GXK9_PORTR</name>
<reference evidence="2 3" key="1">
    <citation type="submission" date="2019-05" db="EMBL/GenBank/DDBJ databases">
        <title>Another draft genome of Portunus trituberculatus and its Hox gene families provides insights of decapod evolution.</title>
        <authorList>
            <person name="Jeong J.-H."/>
            <person name="Song I."/>
            <person name="Kim S."/>
            <person name="Choi T."/>
            <person name="Kim D."/>
            <person name="Ryu S."/>
            <person name="Kim W."/>
        </authorList>
    </citation>
    <scope>NUCLEOTIDE SEQUENCE [LARGE SCALE GENOMIC DNA]</scope>
    <source>
        <tissue evidence="2">Muscle</tissue>
    </source>
</reference>
<organism evidence="2 3">
    <name type="scientific">Portunus trituberculatus</name>
    <name type="common">Swimming crab</name>
    <name type="synonym">Neptunus trituberculatus</name>
    <dbReference type="NCBI Taxonomy" id="210409"/>
    <lineage>
        <taxon>Eukaryota</taxon>
        <taxon>Metazoa</taxon>
        <taxon>Ecdysozoa</taxon>
        <taxon>Arthropoda</taxon>
        <taxon>Crustacea</taxon>
        <taxon>Multicrustacea</taxon>
        <taxon>Malacostraca</taxon>
        <taxon>Eumalacostraca</taxon>
        <taxon>Eucarida</taxon>
        <taxon>Decapoda</taxon>
        <taxon>Pleocyemata</taxon>
        <taxon>Brachyura</taxon>
        <taxon>Eubrachyura</taxon>
        <taxon>Portunoidea</taxon>
        <taxon>Portunidae</taxon>
        <taxon>Portuninae</taxon>
        <taxon>Portunus</taxon>
    </lineage>
</organism>
<dbReference type="Proteomes" id="UP000324222">
    <property type="component" value="Unassembled WGS sequence"/>
</dbReference>
<evidence type="ECO:0000313" key="3">
    <source>
        <dbReference type="Proteomes" id="UP000324222"/>
    </source>
</evidence>
<evidence type="ECO:0000313" key="2">
    <source>
        <dbReference type="EMBL" id="MPC63552.1"/>
    </source>
</evidence>